<accession>A0A1X2I5J4</accession>
<dbReference type="STRING" id="90262.A0A1X2I5J4"/>
<dbReference type="GO" id="GO:0003677">
    <property type="term" value="F:DNA binding"/>
    <property type="evidence" value="ECO:0007669"/>
    <property type="project" value="InterPro"/>
</dbReference>
<comment type="caution">
    <text evidence="6">The sequence shown here is derived from an EMBL/GenBank/DDBJ whole genome shotgun (WGS) entry which is preliminary data.</text>
</comment>
<evidence type="ECO:0000256" key="3">
    <source>
        <dbReference type="PROSITE-ProRule" id="PRU00023"/>
    </source>
</evidence>
<dbReference type="GO" id="GO:0030907">
    <property type="term" value="C:MBF transcription complex"/>
    <property type="evidence" value="ECO:0007669"/>
    <property type="project" value="TreeGrafter"/>
</dbReference>
<protein>
    <recommendedName>
        <fullName evidence="5">HTH APSES-type domain-containing protein</fullName>
    </recommendedName>
</protein>
<feature type="compositionally biased region" description="Low complexity" evidence="4">
    <location>
        <begin position="230"/>
        <end position="246"/>
    </location>
</feature>
<keyword evidence="1" id="KW-0677">Repeat</keyword>
<feature type="region of interest" description="Disordered" evidence="4">
    <location>
        <begin position="104"/>
        <end position="262"/>
    </location>
</feature>
<dbReference type="GO" id="GO:0001228">
    <property type="term" value="F:DNA-binding transcription activator activity, RNA polymerase II-specific"/>
    <property type="evidence" value="ECO:0007669"/>
    <property type="project" value="UniProtKB-ARBA"/>
</dbReference>
<dbReference type="PROSITE" id="PS50088">
    <property type="entry name" value="ANK_REPEAT"/>
    <property type="match status" value="2"/>
</dbReference>
<feature type="compositionally biased region" description="Polar residues" evidence="4">
    <location>
        <begin position="620"/>
        <end position="632"/>
    </location>
</feature>
<dbReference type="SMART" id="SM00248">
    <property type="entry name" value="ANK"/>
    <property type="match status" value="2"/>
</dbReference>
<feature type="domain" description="HTH APSES-type" evidence="5">
    <location>
        <begin position="5"/>
        <end position="112"/>
    </location>
</feature>
<feature type="repeat" description="ANK" evidence="3">
    <location>
        <begin position="310"/>
        <end position="342"/>
    </location>
</feature>
<dbReference type="AlphaFoldDB" id="A0A1X2I5J4"/>
<reference evidence="6 7" key="1">
    <citation type="submission" date="2016-07" db="EMBL/GenBank/DDBJ databases">
        <title>Pervasive Adenine N6-methylation of Active Genes in Fungi.</title>
        <authorList>
            <consortium name="DOE Joint Genome Institute"/>
            <person name="Mondo S.J."/>
            <person name="Dannebaum R.O."/>
            <person name="Kuo R.C."/>
            <person name="Labutti K."/>
            <person name="Haridas S."/>
            <person name="Kuo A."/>
            <person name="Salamov A."/>
            <person name="Ahrendt S.R."/>
            <person name="Lipzen A."/>
            <person name="Sullivan W."/>
            <person name="Andreopoulos W.B."/>
            <person name="Clum A."/>
            <person name="Lindquist E."/>
            <person name="Daum C."/>
            <person name="Ramamoorthy G.K."/>
            <person name="Gryganskyi A."/>
            <person name="Culley D."/>
            <person name="Magnuson J.K."/>
            <person name="James T.Y."/>
            <person name="O'Malley M.A."/>
            <person name="Stajich J.E."/>
            <person name="Spatafora J.W."/>
            <person name="Visel A."/>
            <person name="Grigoriev I.V."/>
        </authorList>
    </citation>
    <scope>NUCLEOTIDE SEQUENCE [LARGE SCALE GENOMIC DNA]</scope>
    <source>
        <strain evidence="6 7">NRRL 1336</strain>
    </source>
</reference>
<dbReference type="InterPro" id="IPR002110">
    <property type="entry name" value="Ankyrin_rpt"/>
</dbReference>
<dbReference type="InterPro" id="IPR036887">
    <property type="entry name" value="HTH_APSES_sf"/>
</dbReference>
<feature type="compositionally biased region" description="Pro residues" evidence="4">
    <location>
        <begin position="247"/>
        <end position="256"/>
    </location>
</feature>
<dbReference type="FunFam" id="3.10.260.10:FF:000001">
    <property type="entry name" value="APSES transcription factor (MbpA)"/>
    <property type="match status" value="1"/>
</dbReference>
<dbReference type="Pfam" id="PF12796">
    <property type="entry name" value="Ank_2"/>
    <property type="match status" value="1"/>
</dbReference>
<dbReference type="OrthoDB" id="6718656at2759"/>
<feature type="repeat" description="ANK" evidence="3">
    <location>
        <begin position="429"/>
        <end position="461"/>
    </location>
</feature>
<evidence type="ECO:0000256" key="2">
    <source>
        <dbReference type="ARBA" id="ARBA00023043"/>
    </source>
</evidence>
<dbReference type="SUPFAM" id="SSF54616">
    <property type="entry name" value="DNA-binding domain of Mlu1-box binding protein MBP1"/>
    <property type="match status" value="1"/>
</dbReference>
<dbReference type="InterPro" id="IPR036770">
    <property type="entry name" value="Ankyrin_rpt-contain_sf"/>
</dbReference>
<name>A0A1X2I5J4_9FUNG</name>
<dbReference type="InterPro" id="IPR018004">
    <property type="entry name" value="KilA/APSES_HTH"/>
</dbReference>
<gene>
    <name evidence="6" type="ORF">BCR42DRAFT_423808</name>
</gene>
<evidence type="ECO:0000256" key="4">
    <source>
        <dbReference type="SAM" id="MobiDB-lite"/>
    </source>
</evidence>
<dbReference type="Gene3D" id="3.10.260.10">
    <property type="entry name" value="Transcription regulator HTH, APSES-type DNA-binding domain"/>
    <property type="match status" value="1"/>
</dbReference>
<dbReference type="InterPro" id="IPR003163">
    <property type="entry name" value="Tscrpt_reg_HTH_APSES-type"/>
</dbReference>
<evidence type="ECO:0000256" key="1">
    <source>
        <dbReference type="ARBA" id="ARBA00022737"/>
    </source>
</evidence>
<keyword evidence="7" id="KW-1185">Reference proteome</keyword>
<dbReference type="EMBL" id="MCGE01000027">
    <property type="protein sequence ID" value="ORZ09626.1"/>
    <property type="molecule type" value="Genomic_DNA"/>
</dbReference>
<evidence type="ECO:0000259" key="5">
    <source>
        <dbReference type="PROSITE" id="PS51299"/>
    </source>
</evidence>
<dbReference type="InterPro" id="IPR051642">
    <property type="entry name" value="SWI6-like"/>
</dbReference>
<feature type="region of interest" description="Disordered" evidence="4">
    <location>
        <begin position="611"/>
        <end position="639"/>
    </location>
</feature>
<dbReference type="SMART" id="SM01252">
    <property type="entry name" value="KilA-N"/>
    <property type="match status" value="1"/>
</dbReference>
<keyword evidence="2 3" id="KW-0040">ANK repeat</keyword>
<feature type="compositionally biased region" description="Polar residues" evidence="4">
    <location>
        <begin position="203"/>
        <end position="220"/>
    </location>
</feature>
<dbReference type="SUPFAM" id="SSF48403">
    <property type="entry name" value="Ankyrin repeat"/>
    <property type="match status" value="1"/>
</dbReference>
<dbReference type="PROSITE" id="PS51299">
    <property type="entry name" value="HTH_APSES"/>
    <property type="match status" value="1"/>
</dbReference>
<dbReference type="Pfam" id="PF00023">
    <property type="entry name" value="Ank"/>
    <property type="match status" value="1"/>
</dbReference>
<feature type="compositionally biased region" description="Basic residues" evidence="4">
    <location>
        <begin position="122"/>
        <end position="136"/>
    </location>
</feature>
<dbReference type="Proteomes" id="UP000193560">
    <property type="component" value="Unassembled WGS sequence"/>
</dbReference>
<dbReference type="PROSITE" id="PS50297">
    <property type="entry name" value="ANK_REP_REGION"/>
    <property type="match status" value="2"/>
</dbReference>
<dbReference type="PANTHER" id="PTHR43828">
    <property type="entry name" value="ASPARAGINASE"/>
    <property type="match status" value="1"/>
</dbReference>
<dbReference type="Pfam" id="PF04383">
    <property type="entry name" value="KilA-N"/>
    <property type="match status" value="1"/>
</dbReference>
<dbReference type="Gene3D" id="1.25.40.20">
    <property type="entry name" value="Ankyrin repeat-containing domain"/>
    <property type="match status" value="1"/>
</dbReference>
<dbReference type="PANTHER" id="PTHR43828:SF15">
    <property type="entry name" value="TRANSCRIPTION FACTOR MBP1"/>
    <property type="match status" value="1"/>
</dbReference>
<sequence>MSQQIYKATYSGVPVYEISCNGVAVMRRRNDSYMNATQILKVADFDKPQRTRILEREVQIDEHEKIQGGYGKYQGTWVPLDKAVRLAMNYSVDDLIRPLLNFVKGDESPPLAPKHVTAASVKPRKPRERRTRKKAKHLEDDVSDINDDSGLSAKEEPSHHTQTPSPRRQHRRTTATRTKMNTQLDYMETGDSDELDTKLTGKKTPSTSKTNYHQQQQVNKPSHADQHTQSSSNSPLSSPNLSSSASTPPPPPPPMDRTPTTKYKTKKGLEHERTYAHKLLAHFLSENEDIPALLQRPPRDLDVNVIIDEEGHTCLHWAAVMGHMKTVQQLYQLEADLYRVNYKGQTALMRSVLYTNNYDQKTFDQLLGILSGTIFNIDKSDQTVFHHVAATAKGKGKIHASRYYMENLINKLAHNRSELISILNVQDVCGDTALTIASRIGNRKLVRLLIDAGASTEIANEEGMTAQDYLATLDQHSADIGGMDGDIPVSAAKTASPYQSEEMTREQVRQKVDTMYKAMLSGNTLTTTPSLSRWIDDLASKNTIKEKQRDTELVIERLNETKKSLDLLAGDQHQQVQEVLGHGDRLLQELRQVLFYTQEIRLGRWIKEREDNPVGDTKDIPSTSTTATQIPKSPTPPNINTTTNADSIGHSSSEISTIASGNNYTGIRFENREDKTTLETQLSQLQQTRRELMNDVITHRTNICDKRIQNYKRLISMCCNITYENVDSMLAPILASFDDTGTVKSTKDAIATTTF</sequence>
<evidence type="ECO:0000313" key="6">
    <source>
        <dbReference type="EMBL" id="ORZ09626.1"/>
    </source>
</evidence>
<organism evidence="6 7">
    <name type="scientific">Absidia repens</name>
    <dbReference type="NCBI Taxonomy" id="90262"/>
    <lineage>
        <taxon>Eukaryota</taxon>
        <taxon>Fungi</taxon>
        <taxon>Fungi incertae sedis</taxon>
        <taxon>Mucoromycota</taxon>
        <taxon>Mucoromycotina</taxon>
        <taxon>Mucoromycetes</taxon>
        <taxon>Mucorales</taxon>
        <taxon>Cunninghamellaceae</taxon>
        <taxon>Absidia</taxon>
    </lineage>
</organism>
<proteinExistence type="predicted"/>
<dbReference type="GO" id="GO:0033309">
    <property type="term" value="C:SBF transcription complex"/>
    <property type="evidence" value="ECO:0007669"/>
    <property type="project" value="TreeGrafter"/>
</dbReference>
<evidence type="ECO:0000313" key="7">
    <source>
        <dbReference type="Proteomes" id="UP000193560"/>
    </source>
</evidence>